<dbReference type="Pfam" id="PF03712">
    <property type="entry name" value="Cu2_monoox_C"/>
    <property type="match status" value="1"/>
</dbReference>
<gene>
    <name evidence="15" type="primary">Moxd1-004</name>
</gene>
<dbReference type="PRINTS" id="PR00767">
    <property type="entry name" value="DBMONOXGNASE"/>
</dbReference>
<dbReference type="GO" id="GO:0042421">
    <property type="term" value="P:norepinephrine biosynthetic process"/>
    <property type="evidence" value="ECO:0007669"/>
    <property type="project" value="TreeGrafter"/>
</dbReference>
<dbReference type="InterPro" id="IPR028460">
    <property type="entry name" value="Tbh/DBH"/>
</dbReference>
<keyword evidence="9" id="KW-0472">Membrane</keyword>
<keyword evidence="6" id="KW-0560">Oxidoreductase</keyword>
<dbReference type="InterPro" id="IPR036939">
    <property type="entry name" value="Cu2_ascorb_mOase_N_sf"/>
</dbReference>
<dbReference type="GO" id="GO:0005507">
    <property type="term" value="F:copper ion binding"/>
    <property type="evidence" value="ECO:0007669"/>
    <property type="project" value="InterPro"/>
</dbReference>
<feature type="region of interest" description="Disordered" evidence="12">
    <location>
        <begin position="602"/>
        <end position="639"/>
    </location>
</feature>
<dbReference type="Gene3D" id="2.60.120.230">
    <property type="match status" value="1"/>
</dbReference>
<dbReference type="PANTHER" id="PTHR10157">
    <property type="entry name" value="DOPAMINE BETA HYDROXYLASE RELATED"/>
    <property type="match status" value="1"/>
</dbReference>
<dbReference type="GO" id="GO:0042420">
    <property type="term" value="P:dopamine catabolic process"/>
    <property type="evidence" value="ECO:0007669"/>
    <property type="project" value="TreeGrafter"/>
</dbReference>
<keyword evidence="5 13" id="KW-0732">Signal</keyword>
<evidence type="ECO:0000256" key="9">
    <source>
        <dbReference type="ARBA" id="ARBA00023136"/>
    </source>
</evidence>
<protein>
    <submittedName>
        <fullName evidence="15">DBH-like monooxygenase protein 1 homolog</fullName>
    </submittedName>
</protein>
<evidence type="ECO:0000256" key="3">
    <source>
        <dbReference type="ARBA" id="ARBA00010676"/>
    </source>
</evidence>
<dbReference type="InterPro" id="IPR000945">
    <property type="entry name" value="DBH-like"/>
</dbReference>
<dbReference type="GO" id="GO:0006589">
    <property type="term" value="P:octopamine biosynthetic process"/>
    <property type="evidence" value="ECO:0007669"/>
    <property type="project" value="TreeGrafter"/>
</dbReference>
<evidence type="ECO:0000259" key="14">
    <source>
        <dbReference type="PROSITE" id="PS50836"/>
    </source>
</evidence>
<dbReference type="Gene3D" id="2.60.120.310">
    <property type="entry name" value="Copper type II, ascorbate-dependent monooxygenase, N-terminal domain"/>
    <property type="match status" value="1"/>
</dbReference>
<dbReference type="Gene3D" id="2.60.40.1210">
    <property type="entry name" value="Cellobiose dehydrogenase, cytochrome domain"/>
    <property type="match status" value="1"/>
</dbReference>
<feature type="signal peptide" evidence="13">
    <location>
        <begin position="1"/>
        <end position="23"/>
    </location>
</feature>
<keyword evidence="8 15" id="KW-0503">Monooxygenase</keyword>
<dbReference type="GO" id="GO:0004500">
    <property type="term" value="F:dopamine beta-monooxygenase activity"/>
    <property type="evidence" value="ECO:0007669"/>
    <property type="project" value="InterPro"/>
</dbReference>
<keyword evidence="4" id="KW-0479">Metal-binding</keyword>
<dbReference type="SUPFAM" id="SSF49742">
    <property type="entry name" value="PHM/PNGase F"/>
    <property type="match status" value="2"/>
</dbReference>
<sequence>MIFYQISTLIIVVLLNCLHEVVSRSPTPTESFGHSVILDTAGKIVLHWNFNASHITFEVHGNTRGWVGIGFSENGNMIGADIIVGWVKNGIGHLKDHHGTVRNEFPPLDAKQNVQLLASSEAEGWTVLKFQRLLDTCDKDDRILTADTTRVIFAYGNSDPQENDITRSNYHGSSRGSKSVVFMDTPSNAAKQRPQNEQHQTFDLLNDNVTLSSTESYNCRLLKIPDSDSKFHVVKVEPVIQPGNEHNIRRFVLYLCSEFLDAPTAVNMSAQCADPNTPDFFYCTTIIFAWAVGGGPIVFPMNTGFPLGGAGISKYALLETHYVNPGAAQGIVDSSGLRFTYTRQLRQYDSGLLDVGMGIAPAEQIIPPGAVSYKSYGECSASCLKQSLKEDNKTSINIFSVLLRGGKLAKRLSLNHIRNGSELEPVAMDNGYDFNYQETRFLHQEKVVKSGDSLQMVCDYNSMTRTNITQGGENANQEVCFSYVYYYPQIRLAKCTTIPEFSTLMRSLNVTSVRANVPNPTTLYDFVDSEATQSIGETLDQKNWTDVLRQQLEEISKNALRSQACEGNDYFPENIDGEVSPPVITKSYKAPQKNCTQVPQPAVPAGLPPSATAAKTTTAAAPETPRTTTVSPSTTSGGVRTSIRRTTLWTTLLAALSLCFI</sequence>
<dbReference type="GO" id="GO:0030667">
    <property type="term" value="C:secretory granule membrane"/>
    <property type="evidence" value="ECO:0007669"/>
    <property type="project" value="TreeGrafter"/>
</dbReference>
<evidence type="ECO:0000256" key="10">
    <source>
        <dbReference type="ARBA" id="ARBA00023157"/>
    </source>
</evidence>
<dbReference type="InterPro" id="IPR024548">
    <property type="entry name" value="Cu2_monoox_C"/>
</dbReference>
<proteinExistence type="evidence at transcript level"/>
<dbReference type="InterPro" id="IPR000323">
    <property type="entry name" value="Cu2_ascorb_mOase_N"/>
</dbReference>
<dbReference type="InterPro" id="IPR008977">
    <property type="entry name" value="PHM/PNGase_F_dom_sf"/>
</dbReference>
<feature type="chain" id="PRO_5026022559" evidence="13">
    <location>
        <begin position="24"/>
        <end position="661"/>
    </location>
</feature>
<comment type="cofactor">
    <cofactor evidence="1">
        <name>Cu(2+)</name>
        <dbReference type="ChEBI" id="CHEBI:29036"/>
    </cofactor>
</comment>
<dbReference type="PROSITE" id="PS50836">
    <property type="entry name" value="DOMON"/>
    <property type="match status" value="1"/>
</dbReference>
<comment type="similarity">
    <text evidence="3">Belongs to the copper type II ascorbate-dependent monooxygenase family.</text>
</comment>
<comment type="subcellular location">
    <subcellularLocation>
        <location evidence="2">Membrane</location>
    </subcellularLocation>
</comment>
<dbReference type="FunFam" id="2.60.120.230:FF:000001">
    <property type="entry name" value="Monooxygenase, DBH-like 1"/>
    <property type="match status" value="1"/>
</dbReference>
<accession>A0A6F9DLA4</accession>
<dbReference type="Pfam" id="PF03351">
    <property type="entry name" value="DOMON"/>
    <property type="match status" value="1"/>
</dbReference>
<dbReference type="GO" id="GO:0005615">
    <property type="term" value="C:extracellular space"/>
    <property type="evidence" value="ECO:0007669"/>
    <property type="project" value="TreeGrafter"/>
</dbReference>
<reference evidence="15" key="1">
    <citation type="submission" date="2020-04" db="EMBL/GenBank/DDBJ databases">
        <authorList>
            <person name="Neveu A P."/>
        </authorList>
    </citation>
    <scope>NUCLEOTIDE SEQUENCE</scope>
    <source>
        <tissue evidence="15">Whole embryo</tissue>
    </source>
</reference>
<keyword evidence="10" id="KW-1015">Disulfide bond</keyword>
<dbReference type="SUPFAM" id="SSF49344">
    <property type="entry name" value="CBD9-like"/>
    <property type="match status" value="1"/>
</dbReference>
<evidence type="ECO:0000256" key="7">
    <source>
        <dbReference type="ARBA" id="ARBA00023008"/>
    </source>
</evidence>
<evidence type="ECO:0000256" key="5">
    <source>
        <dbReference type="ARBA" id="ARBA00022729"/>
    </source>
</evidence>
<dbReference type="AlphaFoldDB" id="A0A6F9DLA4"/>
<dbReference type="SMART" id="SM00664">
    <property type="entry name" value="DoH"/>
    <property type="match status" value="1"/>
</dbReference>
<keyword evidence="7" id="KW-0186">Copper</keyword>
<dbReference type="PANTHER" id="PTHR10157:SF23">
    <property type="entry name" value="MOXD1 HOMOLOG 1"/>
    <property type="match status" value="1"/>
</dbReference>
<dbReference type="InterPro" id="IPR045266">
    <property type="entry name" value="DOH_DOMON"/>
</dbReference>
<dbReference type="InterPro" id="IPR005018">
    <property type="entry name" value="DOMON_domain"/>
</dbReference>
<evidence type="ECO:0000256" key="11">
    <source>
        <dbReference type="ARBA" id="ARBA00023180"/>
    </source>
</evidence>
<dbReference type="FunFam" id="2.60.40.1210:FF:000001">
    <property type="entry name" value="Monooxygenase, DBH-like 1, like"/>
    <property type="match status" value="1"/>
</dbReference>
<evidence type="ECO:0000256" key="12">
    <source>
        <dbReference type="SAM" id="MobiDB-lite"/>
    </source>
</evidence>
<name>A0A6F9DLA4_9ASCI</name>
<feature type="compositionally biased region" description="Low complexity" evidence="12">
    <location>
        <begin position="608"/>
        <end position="639"/>
    </location>
</feature>
<dbReference type="CDD" id="cd09631">
    <property type="entry name" value="DOMON_DOH"/>
    <property type="match status" value="1"/>
</dbReference>
<evidence type="ECO:0000256" key="8">
    <source>
        <dbReference type="ARBA" id="ARBA00023033"/>
    </source>
</evidence>
<feature type="domain" description="DOMON" evidence="14">
    <location>
        <begin position="42"/>
        <end position="156"/>
    </location>
</feature>
<evidence type="ECO:0000256" key="2">
    <source>
        <dbReference type="ARBA" id="ARBA00004370"/>
    </source>
</evidence>
<dbReference type="Pfam" id="PF01082">
    <property type="entry name" value="Cu2_monooxygen"/>
    <property type="match status" value="1"/>
</dbReference>
<dbReference type="FunFam" id="2.60.120.310:FF:000004">
    <property type="entry name" value="DBH-like monooxygenase protein 1"/>
    <property type="match status" value="1"/>
</dbReference>
<dbReference type="InterPro" id="IPR014784">
    <property type="entry name" value="Cu2_ascorb_mOase-like_C"/>
</dbReference>
<evidence type="ECO:0000256" key="1">
    <source>
        <dbReference type="ARBA" id="ARBA00001973"/>
    </source>
</evidence>
<evidence type="ECO:0000313" key="15">
    <source>
        <dbReference type="EMBL" id="CAB3263919.1"/>
    </source>
</evidence>
<evidence type="ECO:0000256" key="13">
    <source>
        <dbReference type="SAM" id="SignalP"/>
    </source>
</evidence>
<evidence type="ECO:0000256" key="6">
    <source>
        <dbReference type="ARBA" id="ARBA00023002"/>
    </source>
</evidence>
<keyword evidence="11" id="KW-0325">Glycoprotein</keyword>
<organism evidence="15">
    <name type="scientific">Phallusia mammillata</name>
    <dbReference type="NCBI Taxonomy" id="59560"/>
    <lineage>
        <taxon>Eukaryota</taxon>
        <taxon>Metazoa</taxon>
        <taxon>Chordata</taxon>
        <taxon>Tunicata</taxon>
        <taxon>Ascidiacea</taxon>
        <taxon>Phlebobranchia</taxon>
        <taxon>Ascidiidae</taxon>
        <taxon>Phallusia</taxon>
    </lineage>
</organism>
<dbReference type="EMBL" id="LR788057">
    <property type="protein sequence ID" value="CAB3263919.1"/>
    <property type="molecule type" value="mRNA"/>
</dbReference>
<evidence type="ECO:0000256" key="4">
    <source>
        <dbReference type="ARBA" id="ARBA00022723"/>
    </source>
</evidence>